<protein>
    <recommendedName>
        <fullName evidence="3">DUF4595 domain-containing protein</fullName>
    </recommendedName>
</protein>
<dbReference type="RefSeq" id="WP_124910581.1">
    <property type="nucleotide sequence ID" value="NZ_RQJP01000008.1"/>
</dbReference>
<evidence type="ECO:0008006" key="3">
    <source>
        <dbReference type="Google" id="ProtNLM"/>
    </source>
</evidence>
<sequence>MKTSPLLRGLLGLLVTVASISCDDHRIPAVTPGSTQEHLRVKSITQELTEVTSRAIPVKNTSEFSYDAQGRLHSILTYALPDSTVAPAETSVYTYDGQNRLTQMRRDIRRATTPGLYEIYTYTYNGAGQLSKLDYANNLGDGDNVWAVTLQYSPLNQLASSHKSFATGGVSYTDYSVYTFTGKNLTELVSTRTLTRNVPSTNTITTDFTFDTKTNPFYGVYIIPSPFVNGFSNPHSGNLDYYTYYGGIDNVFNLSRNNVLTSVASNRTITYAYTYVGDLPATRIKTEPNSPQETLTYAYETY</sequence>
<name>A0A3P1C939_9BACT</name>
<dbReference type="Proteomes" id="UP000274271">
    <property type="component" value="Unassembled WGS sequence"/>
</dbReference>
<gene>
    <name evidence="1" type="ORF">EHT87_30430</name>
</gene>
<comment type="caution">
    <text evidence="1">The sequence shown here is derived from an EMBL/GenBank/DDBJ whole genome shotgun (WGS) entry which is preliminary data.</text>
</comment>
<dbReference type="PROSITE" id="PS51257">
    <property type="entry name" value="PROKAR_LIPOPROTEIN"/>
    <property type="match status" value="1"/>
</dbReference>
<evidence type="ECO:0000313" key="1">
    <source>
        <dbReference type="EMBL" id="RRB09840.1"/>
    </source>
</evidence>
<accession>A0A3P1C939</accession>
<dbReference type="OrthoDB" id="940356at2"/>
<keyword evidence="2" id="KW-1185">Reference proteome</keyword>
<proteinExistence type="predicted"/>
<reference evidence="1 2" key="1">
    <citation type="submission" date="2018-11" db="EMBL/GenBank/DDBJ databases">
        <authorList>
            <person name="Zhou Z."/>
            <person name="Wang G."/>
        </authorList>
    </citation>
    <scope>NUCLEOTIDE SEQUENCE [LARGE SCALE GENOMIC DNA]</scope>
    <source>
        <strain evidence="1 2">KCTC42998</strain>
    </source>
</reference>
<evidence type="ECO:0000313" key="2">
    <source>
        <dbReference type="Proteomes" id="UP000274271"/>
    </source>
</evidence>
<dbReference type="EMBL" id="RQJP01000008">
    <property type="protein sequence ID" value="RRB09840.1"/>
    <property type="molecule type" value="Genomic_DNA"/>
</dbReference>
<dbReference type="AlphaFoldDB" id="A0A3P1C939"/>
<organism evidence="1 2">
    <name type="scientific">Larkinella knui</name>
    <dbReference type="NCBI Taxonomy" id="2025310"/>
    <lineage>
        <taxon>Bacteria</taxon>
        <taxon>Pseudomonadati</taxon>
        <taxon>Bacteroidota</taxon>
        <taxon>Cytophagia</taxon>
        <taxon>Cytophagales</taxon>
        <taxon>Spirosomataceae</taxon>
        <taxon>Larkinella</taxon>
    </lineage>
</organism>